<dbReference type="Pfam" id="PF03454">
    <property type="entry name" value="MoeA_C"/>
    <property type="match status" value="1"/>
</dbReference>
<dbReference type="GO" id="GO:0061599">
    <property type="term" value="F:molybdopterin molybdotransferase activity"/>
    <property type="evidence" value="ECO:0007669"/>
    <property type="project" value="TreeGrafter"/>
</dbReference>
<reference evidence="6 7" key="1">
    <citation type="journal article" date="2012" name="New Phytol.">
        <title>Insight into trade-off between wood decay and parasitism from the genome of a fungal forest pathogen.</title>
        <authorList>
            <person name="Olson A."/>
            <person name="Aerts A."/>
            <person name="Asiegbu F."/>
            <person name="Belbahri L."/>
            <person name="Bouzid O."/>
            <person name="Broberg A."/>
            <person name="Canback B."/>
            <person name="Coutinho P.M."/>
            <person name="Cullen D."/>
            <person name="Dalman K."/>
            <person name="Deflorio G."/>
            <person name="van Diepen L.T."/>
            <person name="Dunand C."/>
            <person name="Duplessis S."/>
            <person name="Durling M."/>
            <person name="Gonthier P."/>
            <person name="Grimwood J."/>
            <person name="Fossdal C.G."/>
            <person name="Hansson D."/>
            <person name="Henrissat B."/>
            <person name="Hietala A."/>
            <person name="Himmelstrand K."/>
            <person name="Hoffmeister D."/>
            <person name="Hogberg N."/>
            <person name="James T.Y."/>
            <person name="Karlsson M."/>
            <person name="Kohler A."/>
            <person name="Kues U."/>
            <person name="Lee Y.H."/>
            <person name="Lin Y.C."/>
            <person name="Lind M."/>
            <person name="Lindquist E."/>
            <person name="Lombard V."/>
            <person name="Lucas S."/>
            <person name="Lunden K."/>
            <person name="Morin E."/>
            <person name="Murat C."/>
            <person name="Park J."/>
            <person name="Raffaello T."/>
            <person name="Rouze P."/>
            <person name="Salamov A."/>
            <person name="Schmutz J."/>
            <person name="Solheim H."/>
            <person name="Stahlberg J."/>
            <person name="Velez H."/>
            <person name="de Vries R.P."/>
            <person name="Wiebenga A."/>
            <person name="Woodward S."/>
            <person name="Yakovlev I."/>
            <person name="Garbelotto M."/>
            <person name="Martin F."/>
            <person name="Grigoriev I.V."/>
            <person name="Stenlid J."/>
        </authorList>
    </citation>
    <scope>NUCLEOTIDE SEQUENCE [LARGE SCALE GENOMIC DNA]</scope>
    <source>
        <strain evidence="6 7">TC 32-1</strain>
    </source>
</reference>
<dbReference type="KEGG" id="hir:HETIRDRAFT_314303"/>
<comment type="similarity">
    <text evidence="3">In the C-terminal section; belongs to the MoeA family.</text>
</comment>
<organism evidence="6 7">
    <name type="scientific">Heterobasidion irregulare (strain TC 32-1)</name>
    <dbReference type="NCBI Taxonomy" id="747525"/>
    <lineage>
        <taxon>Eukaryota</taxon>
        <taxon>Fungi</taxon>
        <taxon>Dikarya</taxon>
        <taxon>Basidiomycota</taxon>
        <taxon>Agaricomycotina</taxon>
        <taxon>Agaricomycetes</taxon>
        <taxon>Russulales</taxon>
        <taxon>Bondarzewiaceae</taxon>
        <taxon>Heterobasidion</taxon>
        <taxon>Heterobasidion annosum species complex</taxon>
    </lineage>
</organism>
<dbReference type="PROSITE" id="PS01079">
    <property type="entry name" value="MOCF_BIOSYNTHESIS_2"/>
    <property type="match status" value="1"/>
</dbReference>
<comment type="pathway">
    <text evidence="1">Cofactor biosynthesis; molybdopterin biosynthesis.</text>
</comment>
<dbReference type="eggNOG" id="KOG2371">
    <property type="taxonomic scope" value="Eukaryota"/>
</dbReference>
<dbReference type="Gene3D" id="3.40.980.10">
    <property type="entry name" value="MoaB/Mog-like domain"/>
    <property type="match status" value="2"/>
</dbReference>
<gene>
    <name evidence="6" type="ORF">HETIRDRAFT_314303</name>
</gene>
<dbReference type="CDD" id="cd00887">
    <property type="entry name" value="MoeA"/>
    <property type="match status" value="1"/>
</dbReference>
<name>W4KG86_HETIT</name>
<dbReference type="Proteomes" id="UP000030671">
    <property type="component" value="Unassembled WGS sequence"/>
</dbReference>
<dbReference type="Gene3D" id="2.40.340.10">
    <property type="entry name" value="MoeA, C-terminal, domain IV"/>
    <property type="match status" value="1"/>
</dbReference>
<evidence type="ECO:0000313" key="6">
    <source>
        <dbReference type="EMBL" id="ETW84086.1"/>
    </source>
</evidence>
<dbReference type="InterPro" id="IPR001453">
    <property type="entry name" value="MoaB/Mog_dom"/>
</dbReference>
<dbReference type="InterPro" id="IPR005111">
    <property type="entry name" value="MoeA_C_domain_IV"/>
</dbReference>
<dbReference type="PANTHER" id="PTHR10192:SF5">
    <property type="entry name" value="GEPHYRIN"/>
    <property type="match status" value="1"/>
</dbReference>
<accession>W4KG86</accession>
<dbReference type="FunFam" id="3.40.980.10:FF:000001">
    <property type="entry name" value="Molybdopterin molybdenumtransferase"/>
    <property type="match status" value="1"/>
</dbReference>
<dbReference type="InterPro" id="IPR036425">
    <property type="entry name" value="MoaB/Mog-like_dom_sf"/>
</dbReference>
<dbReference type="STRING" id="747525.W4KG86"/>
<comment type="similarity">
    <text evidence="2">In the N-terminal section; belongs to the MoaB/Mog family.</text>
</comment>
<dbReference type="SMART" id="SM00852">
    <property type="entry name" value="MoCF_biosynth"/>
    <property type="match status" value="2"/>
</dbReference>
<dbReference type="SUPFAM" id="SSF63867">
    <property type="entry name" value="MoeA C-terminal domain-like"/>
    <property type="match status" value="1"/>
</dbReference>
<keyword evidence="7" id="KW-1185">Reference proteome</keyword>
<evidence type="ECO:0000256" key="2">
    <source>
        <dbReference type="ARBA" id="ARBA00007589"/>
    </source>
</evidence>
<dbReference type="NCBIfam" id="TIGR00177">
    <property type="entry name" value="molyb_syn"/>
    <property type="match status" value="2"/>
</dbReference>
<dbReference type="Pfam" id="PF03453">
    <property type="entry name" value="MoeA_N"/>
    <property type="match status" value="1"/>
</dbReference>
<dbReference type="Pfam" id="PF00994">
    <property type="entry name" value="MoCF_biosynth"/>
    <property type="match status" value="2"/>
</dbReference>
<dbReference type="InterPro" id="IPR036135">
    <property type="entry name" value="MoeA_linker/N_sf"/>
</dbReference>
<evidence type="ECO:0000256" key="4">
    <source>
        <dbReference type="ARBA" id="ARBA00023150"/>
    </source>
</evidence>
<sequence>MSATINDPFLLSAYDLSKRFTHAGDSSRHRSGVSNVYVTHHQPVGSKEGYATVASHGDGVHLLDVSNLHLASSRTLGPSTSFYCPAVSRTVSEDGAQIRRTYAVIDSSPDVIPEESGRTVWMWRDDEAGESSARSRNKNTLCVLKIYPLKAPQKIHRIYAPSDTPSLSLLVSPSGDVTVADGDLNIHTSQAYSDSSASVRKSFVFSQPSCSFLSGGPSSRCAVVLFLIIGERLQLHVLTAGEDGLEIVFDDAIPLQDHDIADISCSPSGYISILSRAGTWTSFQFQRTGPSSSVRQLPSPLHLTQFSFIASPPSERTSDEISLLSLTSSHVLLAAISAKSPELVLLLWDIQYSVLLTSHTLPIPSTLSHPKEGIRIELIPASSTQALLVLSPKLPKASSSSRSSVLVVPFTCPSTSTIANAMGRAGSGKKWLATTAESPDKALGLDSSRRDLLKTMRTAVEQGRPEAADTAFFAWVEREKTALVKAAKRPAHPNAVDVSSDSSPEFGHEFVRQLLDVSIQPSKGADASYSPKVTHYLLQRRVVSAKMIDGGLLSVFQSRKDEVTLQHVIDLSENDILALLHTAITSHRQQQKSDPDAMQVDTPPSNALGVHTVLSSCVNYPTSLAALRVSIRQHLRDAEDVTCVLEVLDGWLETWCTQSISLLPNATDKTPRGIPTPSKNVTKEVCLPSMDKVLAFLRAVLDSSFLALLQYTPSHRLLQRLSARLDPELAFNDEVEQLRGPLEPFAKAQAKALAEGVQGARKDTQVDWRRRKKLQHEQTAPSGRAYRSVNSFLLHTDVVAQELDAVSDTASKDASADKSGPTIKDLLLEQGYPVNYLEIVPDEVNAIQQLVQTWCASGDVDWIITTGGTGFGVRDATPEAIAPLIERHASGLVHLLLGASLKHTPLAALSRPVAGTIKDTLIVTLPGSVKAVKENIEALLTAGVVDHAIELIKGGSGQVTHSALAASSTTARHRISPYRLFSYDEAMTTILKEIRPLKTSRKLVNAALRGHILAEDVYAPHDVPNTFTTSVDGYAVRSTDPPGKYRVVTSASHNISEALPESTIYRINTGGPLPAGTDSVVMVEDTRLVSSITDAEGNAVEEKEVEILVSGIVGENIRNPGSDVKKGELVLQKGDVIHNAGGEIGTLAFVGRREVEVFRKPVVAILSTGNEIVDIHRPVSLSGNDWGGIWDTNRPSLQAALEGLGYAVVDLGIVSDTVEAHVEAIKQGLKRGDILLTTGGTSMGASDLFKPVIERRFNGTIHFGRVAIKPGKPTTFATIPAPESDAGRKPMFALPGNPASALVTFHIFVVPALRKLAGHRSCQFPRMRVKLNDAMRLDSRVEFHRVIVRVGQEGPRAYSTGGQRSSRVASLSGANGLVMLPQKVEGGPDRIESGAEADAYIIGELQME</sequence>
<evidence type="ECO:0000256" key="3">
    <source>
        <dbReference type="ARBA" id="ARBA00008339"/>
    </source>
</evidence>
<dbReference type="GO" id="GO:0005829">
    <property type="term" value="C:cytosol"/>
    <property type="evidence" value="ECO:0007669"/>
    <property type="project" value="TreeGrafter"/>
</dbReference>
<dbReference type="CDD" id="cd00886">
    <property type="entry name" value="MogA_MoaB"/>
    <property type="match status" value="1"/>
</dbReference>
<dbReference type="RefSeq" id="XP_009543800.1">
    <property type="nucleotide sequence ID" value="XM_009545505.1"/>
</dbReference>
<evidence type="ECO:0000259" key="5">
    <source>
        <dbReference type="SMART" id="SM00852"/>
    </source>
</evidence>
<proteinExistence type="inferred from homology"/>
<dbReference type="InterPro" id="IPR005110">
    <property type="entry name" value="MoeA_linker/N"/>
</dbReference>
<dbReference type="InterPro" id="IPR036688">
    <property type="entry name" value="MoeA_C_domain_IV_sf"/>
</dbReference>
<keyword evidence="4" id="KW-0501">Molybdenum cofactor biosynthesis</keyword>
<feature type="domain" description="MoaB/Mog" evidence="5">
    <location>
        <begin position="802"/>
        <end position="947"/>
    </location>
</feature>
<dbReference type="PANTHER" id="PTHR10192">
    <property type="entry name" value="MOLYBDOPTERIN BIOSYNTHESIS PROTEIN"/>
    <property type="match status" value="1"/>
</dbReference>
<evidence type="ECO:0000313" key="7">
    <source>
        <dbReference type="Proteomes" id="UP000030671"/>
    </source>
</evidence>
<dbReference type="InterPro" id="IPR008284">
    <property type="entry name" value="MoCF_biosynth_CS"/>
</dbReference>
<protein>
    <recommendedName>
        <fullName evidence="5">MoaB/Mog domain-containing protein</fullName>
    </recommendedName>
</protein>
<dbReference type="SUPFAM" id="SSF63882">
    <property type="entry name" value="MoeA N-terminal region -like"/>
    <property type="match status" value="1"/>
</dbReference>
<evidence type="ECO:0000256" key="1">
    <source>
        <dbReference type="ARBA" id="ARBA00005046"/>
    </source>
</evidence>
<dbReference type="InterPro" id="IPR038987">
    <property type="entry name" value="MoeA-like"/>
</dbReference>
<dbReference type="GO" id="GO:0006777">
    <property type="term" value="P:Mo-molybdopterin cofactor biosynthetic process"/>
    <property type="evidence" value="ECO:0007669"/>
    <property type="project" value="UniProtKB-KW"/>
</dbReference>
<dbReference type="Gene3D" id="2.170.190.11">
    <property type="entry name" value="Molybdopterin biosynthesis moea protein, domain 3"/>
    <property type="match status" value="1"/>
</dbReference>
<feature type="domain" description="MoaB/Mog" evidence="5">
    <location>
        <begin position="1164"/>
        <end position="1315"/>
    </location>
</feature>
<dbReference type="SUPFAM" id="SSF53218">
    <property type="entry name" value="Molybdenum cofactor biosynthesis proteins"/>
    <property type="match status" value="2"/>
</dbReference>
<dbReference type="EMBL" id="KI925456">
    <property type="protein sequence ID" value="ETW84086.1"/>
    <property type="molecule type" value="Genomic_DNA"/>
</dbReference>
<dbReference type="Gene3D" id="3.90.105.10">
    <property type="entry name" value="Molybdopterin biosynthesis moea protein, domain 2"/>
    <property type="match status" value="1"/>
</dbReference>
<dbReference type="HOGENOM" id="CLU_253839_0_0_1"/>
<dbReference type="UniPathway" id="UPA00344"/>
<dbReference type="InParanoid" id="W4KG86"/>
<dbReference type="NCBIfam" id="NF045515">
    <property type="entry name" value="Glp_gephyrin"/>
    <property type="match status" value="1"/>
</dbReference>
<dbReference type="GeneID" id="20670110"/>
<dbReference type="OrthoDB" id="4349954at2759"/>